<reference evidence="1 2" key="1">
    <citation type="submission" date="2020-08" db="EMBL/GenBank/DDBJ databases">
        <title>Genomic Encyclopedia of Type Strains, Phase IV (KMG-IV): sequencing the most valuable type-strain genomes for metagenomic binning, comparative biology and taxonomic classification.</title>
        <authorList>
            <person name="Goeker M."/>
        </authorList>
    </citation>
    <scope>NUCLEOTIDE SEQUENCE [LARGE SCALE GENOMIC DNA]</scope>
    <source>
        <strain evidence="1 2">DSM 45385</strain>
    </source>
</reference>
<evidence type="ECO:0000313" key="2">
    <source>
        <dbReference type="Proteomes" id="UP000568380"/>
    </source>
</evidence>
<sequence length="117" mass="12741">MSRAEFNADVTPLELTTKVNRAAARGLRLGAEHVLQVSRTQVPIDEATLERSGAATVDESQLTAAVSYETPYAVVQHEDLDLKHASGRKAKYLEDPARDEADTVRALVAAQIRRALS</sequence>
<organism evidence="1 2">
    <name type="scientific">Nonomuraea endophytica</name>
    <dbReference type="NCBI Taxonomy" id="714136"/>
    <lineage>
        <taxon>Bacteria</taxon>
        <taxon>Bacillati</taxon>
        <taxon>Actinomycetota</taxon>
        <taxon>Actinomycetes</taxon>
        <taxon>Streptosporangiales</taxon>
        <taxon>Streptosporangiaceae</taxon>
        <taxon>Nonomuraea</taxon>
    </lineage>
</organism>
<accession>A0A7W8A848</accession>
<dbReference type="Proteomes" id="UP000568380">
    <property type="component" value="Unassembled WGS sequence"/>
</dbReference>
<gene>
    <name evidence="1" type="ORF">HNR40_006871</name>
</gene>
<evidence type="ECO:0008006" key="3">
    <source>
        <dbReference type="Google" id="ProtNLM"/>
    </source>
</evidence>
<dbReference type="RefSeq" id="WP_184968694.1">
    <property type="nucleotide sequence ID" value="NZ_JACHIN010000010.1"/>
</dbReference>
<evidence type="ECO:0000313" key="1">
    <source>
        <dbReference type="EMBL" id="MBB5081376.1"/>
    </source>
</evidence>
<proteinExistence type="predicted"/>
<keyword evidence="2" id="KW-1185">Reference proteome</keyword>
<protein>
    <recommendedName>
        <fullName evidence="3">HK97 gp10 family phage protein</fullName>
    </recommendedName>
</protein>
<dbReference type="AlphaFoldDB" id="A0A7W8A848"/>
<dbReference type="EMBL" id="JACHIN010000010">
    <property type="protein sequence ID" value="MBB5081376.1"/>
    <property type="molecule type" value="Genomic_DNA"/>
</dbReference>
<comment type="caution">
    <text evidence="1">The sequence shown here is derived from an EMBL/GenBank/DDBJ whole genome shotgun (WGS) entry which is preliminary data.</text>
</comment>
<name>A0A7W8A848_9ACTN</name>